<name>A0A6I6AJ67_9PLAN</name>
<dbReference type="CDD" id="cd00009">
    <property type="entry name" value="AAA"/>
    <property type="match status" value="1"/>
</dbReference>
<organism evidence="6 7">
    <name type="scientific">Gimesia benthica</name>
    <dbReference type="NCBI Taxonomy" id="2608982"/>
    <lineage>
        <taxon>Bacteria</taxon>
        <taxon>Pseudomonadati</taxon>
        <taxon>Planctomycetota</taxon>
        <taxon>Planctomycetia</taxon>
        <taxon>Planctomycetales</taxon>
        <taxon>Planctomycetaceae</taxon>
        <taxon>Gimesia</taxon>
    </lineage>
</organism>
<accession>A0A6I6AJ67</accession>
<evidence type="ECO:0000256" key="1">
    <source>
        <dbReference type="ARBA" id="ARBA00022741"/>
    </source>
</evidence>
<dbReference type="SUPFAM" id="SSF52540">
    <property type="entry name" value="P-loop containing nucleoside triphosphate hydrolases"/>
    <property type="match status" value="1"/>
</dbReference>
<keyword evidence="1" id="KW-0547">Nucleotide-binding</keyword>
<protein>
    <submittedName>
        <fullName evidence="6">MoxR family ATPase</fullName>
    </submittedName>
</protein>
<reference evidence="6 7" key="1">
    <citation type="submission" date="2019-09" db="EMBL/GenBank/DDBJ databases">
        <title>Gimesia benthica sp. nov., a novel bacterium isolated from deep-sea water of the Northwest Indian Ocean.</title>
        <authorList>
            <person name="Dai X."/>
        </authorList>
    </citation>
    <scope>NUCLEOTIDE SEQUENCE [LARGE SCALE GENOMIC DNA]</scope>
    <source>
        <strain evidence="6 7">E7</strain>
    </source>
</reference>
<dbReference type="InterPro" id="IPR041628">
    <property type="entry name" value="ChlI/MoxR_AAA_lid"/>
</dbReference>
<proteinExistence type="inferred from homology"/>
<feature type="domain" description="ChlI/MoxR AAA lid" evidence="5">
    <location>
        <begin position="261"/>
        <end position="323"/>
    </location>
</feature>
<feature type="domain" description="ATPase AAA-3" evidence="4">
    <location>
        <begin position="47"/>
        <end position="181"/>
    </location>
</feature>
<dbReference type="RefSeq" id="WP_155367273.1">
    <property type="nucleotide sequence ID" value="NZ_CP043930.1"/>
</dbReference>
<keyword evidence="2" id="KW-0067">ATP-binding</keyword>
<dbReference type="InterPro" id="IPR050764">
    <property type="entry name" value="CbbQ/NirQ/NorQ/GpvN"/>
</dbReference>
<dbReference type="PANTHER" id="PTHR42759:SF1">
    <property type="entry name" value="MAGNESIUM-CHELATASE SUBUNIT CHLD"/>
    <property type="match status" value="1"/>
</dbReference>
<dbReference type="EMBL" id="CP043930">
    <property type="protein sequence ID" value="QGQ26843.1"/>
    <property type="molecule type" value="Genomic_DNA"/>
</dbReference>
<dbReference type="Pfam" id="PF17863">
    <property type="entry name" value="AAA_lid_2"/>
    <property type="match status" value="1"/>
</dbReference>
<evidence type="ECO:0000313" key="7">
    <source>
        <dbReference type="Proteomes" id="UP000427281"/>
    </source>
</evidence>
<sequence length="347" mass="38695">MKTAPDMAALEKLKAAQERIREQIRTVVVGQDDVVEQLLVSILAGGHCILEGVPGLAKTLLVSTLAKSLSLDFGRIQFTPDLMPADITGTDVIYEDRQTGTREFRFIEGPIFTNLLLADEINRTPPKTQAALLQGMQEKNISAGTKHYQLPRPFFVLATQNPIEQEGTYPLPEAQLDRFLMKIIVRYPTRDEERQIYKTVTGEEQSEPAATLTGEEVLELQHLVRRVPISDFLVDYTMDLIRATRRDSEDALEFINRWVLWGAGPRGGQSLILAAKARAALYGRPEVSVEDLQAVAKAVLRHRIVLSYNAESEGQTPDTVIEKLIAETPLHQSTAGKDGQFEHILKS</sequence>
<evidence type="ECO:0000313" key="6">
    <source>
        <dbReference type="EMBL" id="QGQ26843.1"/>
    </source>
</evidence>
<dbReference type="InterPro" id="IPR027417">
    <property type="entry name" value="P-loop_NTPase"/>
</dbReference>
<dbReference type="Gene3D" id="3.40.50.300">
    <property type="entry name" value="P-loop containing nucleotide triphosphate hydrolases"/>
    <property type="match status" value="1"/>
</dbReference>
<evidence type="ECO:0000259" key="4">
    <source>
        <dbReference type="Pfam" id="PF07726"/>
    </source>
</evidence>
<evidence type="ECO:0000256" key="2">
    <source>
        <dbReference type="ARBA" id="ARBA00022840"/>
    </source>
</evidence>
<dbReference type="KEGG" id="gim:F1728_00570"/>
<comment type="similarity">
    <text evidence="3">Belongs to the MoxR family.</text>
</comment>
<dbReference type="InterPro" id="IPR011703">
    <property type="entry name" value="ATPase_AAA-3"/>
</dbReference>
<keyword evidence="7" id="KW-1185">Reference proteome</keyword>
<dbReference type="AlphaFoldDB" id="A0A6I6AJ67"/>
<evidence type="ECO:0000256" key="3">
    <source>
        <dbReference type="ARBA" id="ARBA00061607"/>
    </source>
</evidence>
<dbReference type="GO" id="GO:0005524">
    <property type="term" value="F:ATP binding"/>
    <property type="evidence" value="ECO:0007669"/>
    <property type="project" value="UniProtKB-KW"/>
</dbReference>
<dbReference type="PIRSF" id="PIRSF002849">
    <property type="entry name" value="AAA_ATPase_chaperone_MoxR_prd"/>
    <property type="match status" value="1"/>
</dbReference>
<dbReference type="Gene3D" id="1.10.8.80">
    <property type="entry name" value="Magnesium chelatase subunit I, C-Terminal domain"/>
    <property type="match status" value="1"/>
</dbReference>
<gene>
    <name evidence="6" type="ORF">F1728_00570</name>
</gene>
<dbReference type="GO" id="GO:0016887">
    <property type="term" value="F:ATP hydrolysis activity"/>
    <property type="evidence" value="ECO:0007669"/>
    <property type="project" value="InterPro"/>
</dbReference>
<dbReference type="FunFam" id="3.40.50.300:FF:000640">
    <property type="entry name" value="MoxR family ATPase"/>
    <property type="match status" value="1"/>
</dbReference>
<dbReference type="Pfam" id="PF07726">
    <property type="entry name" value="AAA_3"/>
    <property type="match status" value="1"/>
</dbReference>
<dbReference type="Proteomes" id="UP000427281">
    <property type="component" value="Chromosome"/>
</dbReference>
<evidence type="ECO:0000259" key="5">
    <source>
        <dbReference type="Pfam" id="PF17863"/>
    </source>
</evidence>
<dbReference type="PANTHER" id="PTHR42759">
    <property type="entry name" value="MOXR FAMILY PROTEIN"/>
    <property type="match status" value="1"/>
</dbReference>